<accession>A0AA38R3J8</accession>
<gene>
    <name evidence="9" type="ORF">NKR19_g8643</name>
</gene>
<dbReference type="GO" id="GO:0004503">
    <property type="term" value="F:tyrosinase activity"/>
    <property type="evidence" value="ECO:0007669"/>
    <property type="project" value="UniProtKB-EC"/>
</dbReference>
<dbReference type="AlphaFoldDB" id="A0AA38R3J8"/>
<dbReference type="EC" id="1.14.18.1" evidence="2"/>
<evidence type="ECO:0000256" key="7">
    <source>
        <dbReference type="ARBA" id="ARBA00048881"/>
    </source>
</evidence>
<evidence type="ECO:0000256" key="6">
    <source>
        <dbReference type="ARBA" id="ARBA00048233"/>
    </source>
</evidence>
<dbReference type="InterPro" id="IPR050316">
    <property type="entry name" value="Tyrosinase/Hemocyanin"/>
</dbReference>
<keyword evidence="4" id="KW-0186">Copper</keyword>
<evidence type="ECO:0000313" key="10">
    <source>
        <dbReference type="Proteomes" id="UP001174691"/>
    </source>
</evidence>
<evidence type="ECO:0000256" key="5">
    <source>
        <dbReference type="ARBA" id="ARBA00023101"/>
    </source>
</evidence>
<evidence type="ECO:0000259" key="8">
    <source>
        <dbReference type="PROSITE" id="PS00498"/>
    </source>
</evidence>
<comment type="caution">
    <text evidence="9">The sequence shown here is derived from an EMBL/GenBank/DDBJ whole genome shotgun (WGS) entry which is preliminary data.</text>
</comment>
<proteinExistence type="inferred from homology"/>
<comment type="catalytic activity">
    <reaction evidence="7">
        <text>L-tyrosine + O2 = L-dopaquinone + H2O</text>
        <dbReference type="Rhea" id="RHEA:18117"/>
        <dbReference type="ChEBI" id="CHEBI:15377"/>
        <dbReference type="ChEBI" id="CHEBI:15379"/>
        <dbReference type="ChEBI" id="CHEBI:57924"/>
        <dbReference type="ChEBI" id="CHEBI:58315"/>
        <dbReference type="EC" id="1.14.18.1"/>
    </reaction>
</comment>
<feature type="domain" description="Tyrosinase copper-binding" evidence="8">
    <location>
        <begin position="989"/>
        <end position="1000"/>
    </location>
</feature>
<dbReference type="PANTHER" id="PTHR11474:SF76">
    <property type="entry name" value="SHKT DOMAIN-CONTAINING PROTEIN"/>
    <property type="match status" value="1"/>
</dbReference>
<evidence type="ECO:0000256" key="4">
    <source>
        <dbReference type="ARBA" id="ARBA00023008"/>
    </source>
</evidence>
<keyword evidence="3" id="KW-0479">Metal-binding</keyword>
<dbReference type="InterPro" id="IPR002227">
    <property type="entry name" value="Tyrosinase_Cu-bd"/>
</dbReference>
<dbReference type="Gene3D" id="1.10.1280.10">
    <property type="entry name" value="Di-copper center containing domain from catechol oxidase"/>
    <property type="match status" value="1"/>
</dbReference>
<protein>
    <recommendedName>
        <fullName evidence="2">tyrosinase</fullName>
        <ecNumber evidence="2">1.14.18.1</ecNumber>
    </recommendedName>
</protein>
<dbReference type="InterPro" id="IPR008922">
    <property type="entry name" value="Di-copper_centre_dom_sf"/>
</dbReference>
<keyword evidence="5" id="KW-0470">Melanin biosynthesis</keyword>
<evidence type="ECO:0000256" key="1">
    <source>
        <dbReference type="ARBA" id="ARBA00009928"/>
    </source>
</evidence>
<dbReference type="PROSITE" id="PS00498">
    <property type="entry name" value="TYROSINASE_2"/>
    <property type="match status" value="1"/>
</dbReference>
<dbReference type="GO" id="GO:0046872">
    <property type="term" value="F:metal ion binding"/>
    <property type="evidence" value="ECO:0007669"/>
    <property type="project" value="UniProtKB-KW"/>
</dbReference>
<evidence type="ECO:0000256" key="3">
    <source>
        <dbReference type="ARBA" id="ARBA00022723"/>
    </source>
</evidence>
<dbReference type="PRINTS" id="PR00092">
    <property type="entry name" value="TYROSINASE"/>
</dbReference>
<organism evidence="9 10">
    <name type="scientific">Coniochaeta hoffmannii</name>
    <dbReference type="NCBI Taxonomy" id="91930"/>
    <lineage>
        <taxon>Eukaryota</taxon>
        <taxon>Fungi</taxon>
        <taxon>Dikarya</taxon>
        <taxon>Ascomycota</taxon>
        <taxon>Pezizomycotina</taxon>
        <taxon>Sordariomycetes</taxon>
        <taxon>Sordariomycetidae</taxon>
        <taxon>Coniochaetales</taxon>
        <taxon>Coniochaetaceae</taxon>
        <taxon>Coniochaeta</taxon>
    </lineage>
</organism>
<keyword evidence="10" id="KW-1185">Reference proteome</keyword>
<dbReference type="PANTHER" id="PTHR11474">
    <property type="entry name" value="TYROSINASE FAMILY MEMBER"/>
    <property type="match status" value="1"/>
</dbReference>
<dbReference type="SUPFAM" id="SSF48056">
    <property type="entry name" value="Di-copper centre-containing domain"/>
    <property type="match status" value="1"/>
</dbReference>
<comment type="similarity">
    <text evidence="1">Belongs to the tyrosinase family.</text>
</comment>
<sequence length="1239" mass="138067">MALQPQLYWREFTRNGTNDIDHMADAAFLSKNFVDWFGKWLQQGQNSSTASFDQLIHVFWGTSAFSTSTDEWTLCIVGSSELKSTQAFLQVASWDGLTFRFYQREPPGPLPTRWSYFGQSMDAFGLNAYLGPFNGHVNGACIMKELQEPWIHWFNPSTSNDFDACFSAENVADFKSTPYITQPGQRLLSALTIGPDVLEQMIGNGVNNWFGRRQKADFFDASGSKLVPLPGHIPRWAAHLFLTTTINLLAANMSSDGKTMMIPADHFYDNELLQSGIGELLENAATLKTTIGLSDYQDAVNKLGLSMLQEVNLIPGEPKPPGYLELPVSALGGDKRDEEGQVALGFQIVIQNSEGQAPFNVLQASLEDAQGVAKMQMLLKRGPNQWLGLFTTKTFNAIMMLDFWNPIYSWRRGVLMQYVPQQTTLDPTTNTYDLEARFIQNVKNSSYALSGIADSPEYQFLQLLQVDLPTHQTNIANYFKAIEDYLNGKDTKPQAIIDYLTLAESRRRIYRPLPLDEFGSSMPYALNIPYGSPMMEMTSEGRIQQMPSRGQDFLLKWTSSLAGVNPQIIMATSQSNGPVSIAALPRPSLLALPCQSNLKSRTTARVLMSRGCPYGMQQSRRAKPKNGCPMMLSSSPTQLAGGTTVPNWTDDILPLVTSPYWIPADERLAKASGWVSAMHYWGGWDLSNYGDVSSRAVSIYRHLRSKSMPVTRDPGDYWPEVALETFRAWANGGFPLNSASAATPKMVIPPPVEPPPTYRVRRDIMSLSREELAIYQSRLDDILEVGQLGSKWQELGLLHAEWCLHYQEATFLWHRAYLRYVEELIDFPIPYWNGFATQSADPTSPFAGVPSVFFEETYISPKDGSARPNPLKYALALDGKSKQPPNRFVTRDPVLVQGPTALGWAEKVAFFTLYHEQISHALDQSVYTSSHTAESFGVPWANIVEFGENNPDSWYPYRFNFDGLFEQVHDNFHGWVGPDMADNTYTAFDPIFLSYHANMDRLAGIFMDAHPTDQFTSSFPLQPFLDDAKRLSYDDPRRWIYTTIGDMAKDERALGYMYSPSASPDAATTVTEASNIARLRVKASGGHAVTLPAVQASMGSGQVKDGTRPAPKRVPYIVFSGVGCTDSSYRLDVFTPQARSMAADPICNPDFIGQITRLGMGPGRPGSSTLQNRRRCRKHEVTRLLSAEKVADKLGGDAKGLGGVHVVVTDLQTGRVVPQDEYKELPGFEAKVVWLPIST</sequence>
<dbReference type="Proteomes" id="UP001174691">
    <property type="component" value="Unassembled WGS sequence"/>
</dbReference>
<comment type="catalytic activity">
    <reaction evidence="6">
        <text>2 L-dopa + O2 = 2 L-dopaquinone + 2 H2O</text>
        <dbReference type="Rhea" id="RHEA:34287"/>
        <dbReference type="ChEBI" id="CHEBI:15377"/>
        <dbReference type="ChEBI" id="CHEBI:15379"/>
        <dbReference type="ChEBI" id="CHEBI:57504"/>
        <dbReference type="ChEBI" id="CHEBI:57924"/>
        <dbReference type="EC" id="1.14.18.1"/>
    </reaction>
</comment>
<dbReference type="GO" id="GO:0042438">
    <property type="term" value="P:melanin biosynthetic process"/>
    <property type="evidence" value="ECO:0007669"/>
    <property type="project" value="UniProtKB-KW"/>
</dbReference>
<evidence type="ECO:0000256" key="2">
    <source>
        <dbReference type="ARBA" id="ARBA00011906"/>
    </source>
</evidence>
<dbReference type="Pfam" id="PF00264">
    <property type="entry name" value="Tyrosinase"/>
    <property type="match status" value="1"/>
</dbReference>
<reference evidence="9" key="1">
    <citation type="submission" date="2022-07" db="EMBL/GenBank/DDBJ databases">
        <title>Fungi with potential for degradation of polypropylene.</title>
        <authorList>
            <person name="Gostincar C."/>
        </authorList>
    </citation>
    <scope>NUCLEOTIDE SEQUENCE</scope>
    <source>
        <strain evidence="9">EXF-13287</strain>
    </source>
</reference>
<evidence type="ECO:0000313" key="9">
    <source>
        <dbReference type="EMBL" id="KAJ9134540.1"/>
    </source>
</evidence>
<dbReference type="EMBL" id="JANBVN010000181">
    <property type="protein sequence ID" value="KAJ9134540.1"/>
    <property type="molecule type" value="Genomic_DNA"/>
</dbReference>
<name>A0AA38R3J8_9PEZI</name>